<dbReference type="EMBL" id="CAWYQH010000119">
    <property type="protein sequence ID" value="CAK8690846.1"/>
    <property type="molecule type" value="Genomic_DNA"/>
</dbReference>
<evidence type="ECO:0000313" key="4">
    <source>
        <dbReference type="Proteomes" id="UP001642483"/>
    </source>
</evidence>
<evidence type="ECO:0000313" key="3">
    <source>
        <dbReference type="EMBL" id="CAK8690846.1"/>
    </source>
</evidence>
<dbReference type="SUPFAM" id="SSF51069">
    <property type="entry name" value="Carbonic anhydrase"/>
    <property type="match status" value="1"/>
</dbReference>
<keyword evidence="4" id="KW-1185">Reference proteome</keyword>
<dbReference type="InterPro" id="IPR001148">
    <property type="entry name" value="CA_dom"/>
</dbReference>
<evidence type="ECO:0000259" key="2">
    <source>
        <dbReference type="PROSITE" id="PS51144"/>
    </source>
</evidence>
<name>A0ABP0GGF0_CLALP</name>
<sequence>MYFIGCGLCVVFYFLHILELQRSPLAAAEWGYGVDNGPESWKNTYWLCGHSSYQSPIDIDASKGNVVRKLRLLDDPSIFEQWPSSMIVINNGHTR</sequence>
<keyword evidence="1" id="KW-0732">Signal</keyword>
<feature type="domain" description="Alpha-carbonic anhydrase" evidence="2">
    <location>
        <begin position="28"/>
        <end position="95"/>
    </location>
</feature>
<dbReference type="InterPro" id="IPR036398">
    <property type="entry name" value="CA_dom_sf"/>
</dbReference>
<dbReference type="Gene3D" id="3.10.200.10">
    <property type="entry name" value="Alpha carbonic anhydrase"/>
    <property type="match status" value="1"/>
</dbReference>
<gene>
    <name evidence="3" type="ORF">CVLEPA_LOCUS23407</name>
</gene>
<accession>A0ABP0GGF0</accession>
<feature type="chain" id="PRO_5046261525" description="Alpha-carbonic anhydrase domain-containing protein" evidence="1">
    <location>
        <begin position="29"/>
        <end position="95"/>
    </location>
</feature>
<dbReference type="Proteomes" id="UP001642483">
    <property type="component" value="Unassembled WGS sequence"/>
</dbReference>
<organism evidence="3 4">
    <name type="scientific">Clavelina lepadiformis</name>
    <name type="common">Light-bulb sea squirt</name>
    <name type="synonym">Ascidia lepadiformis</name>
    <dbReference type="NCBI Taxonomy" id="159417"/>
    <lineage>
        <taxon>Eukaryota</taxon>
        <taxon>Metazoa</taxon>
        <taxon>Chordata</taxon>
        <taxon>Tunicata</taxon>
        <taxon>Ascidiacea</taxon>
        <taxon>Aplousobranchia</taxon>
        <taxon>Clavelinidae</taxon>
        <taxon>Clavelina</taxon>
    </lineage>
</organism>
<dbReference type="Pfam" id="PF00194">
    <property type="entry name" value="Carb_anhydrase"/>
    <property type="match status" value="1"/>
</dbReference>
<proteinExistence type="predicted"/>
<comment type="caution">
    <text evidence="3">The sequence shown here is derived from an EMBL/GenBank/DDBJ whole genome shotgun (WGS) entry which is preliminary data.</text>
</comment>
<reference evidence="3 4" key="1">
    <citation type="submission" date="2024-02" db="EMBL/GenBank/DDBJ databases">
        <authorList>
            <person name="Daric V."/>
            <person name="Darras S."/>
        </authorList>
    </citation>
    <scope>NUCLEOTIDE SEQUENCE [LARGE SCALE GENOMIC DNA]</scope>
</reference>
<protein>
    <recommendedName>
        <fullName evidence="2">Alpha-carbonic anhydrase domain-containing protein</fullName>
    </recommendedName>
</protein>
<feature type="signal peptide" evidence="1">
    <location>
        <begin position="1"/>
        <end position="28"/>
    </location>
</feature>
<dbReference type="PROSITE" id="PS51144">
    <property type="entry name" value="ALPHA_CA_2"/>
    <property type="match status" value="1"/>
</dbReference>
<evidence type="ECO:0000256" key="1">
    <source>
        <dbReference type="SAM" id="SignalP"/>
    </source>
</evidence>